<feature type="compositionally biased region" description="Pro residues" evidence="2">
    <location>
        <begin position="54"/>
        <end position="71"/>
    </location>
</feature>
<dbReference type="AlphaFoldDB" id="A0A6G1GTP5"/>
<name>A0A6G1GTP5_9PEZI</name>
<evidence type="ECO:0000313" key="4">
    <source>
        <dbReference type="Proteomes" id="UP000800041"/>
    </source>
</evidence>
<accession>A0A6G1GTP5</accession>
<evidence type="ECO:0000256" key="1">
    <source>
        <dbReference type="RuleBase" id="RU363021"/>
    </source>
</evidence>
<comment type="subunit">
    <text evidence="1">Component of the mitochondrial contact site and cristae organizing system (MICOS) complex.</text>
</comment>
<evidence type="ECO:0000313" key="3">
    <source>
        <dbReference type="EMBL" id="KAF1984157.1"/>
    </source>
</evidence>
<keyword evidence="1" id="KW-0496">Mitochondrion</keyword>
<dbReference type="InterPro" id="IPR033181">
    <property type="entry name" value="Mic26_fungi"/>
</dbReference>
<proteinExistence type="predicted"/>
<dbReference type="PANTHER" id="PTHR28268">
    <property type="entry name" value="MICOS SUBUNIT MIC26"/>
    <property type="match status" value="1"/>
</dbReference>
<keyword evidence="1" id="KW-0472">Membrane</keyword>
<sequence>MHAWVYSRVAQSSAVLGGSALAAGLVLTPKRSVSAEAPPVEVQEAIEPKRKPIYDPPPPQTTSPYQPPSPDAPKKYTPTDTLATYIRSARLQTHKAALQAEDAVNDFMNKTMAVEHDISSTIASLAPGRETGEKLLPGSIYVLVAAMAGSIVTRRSNILFRVVVPPAAGIGAMYVVLPHTRQNVGNLIWEWEKKWPQLANTHMQAQERTEKFVQTGIAHTKMSVGMVEDYVRGGREAAQDWLRKGK</sequence>
<evidence type="ECO:0000256" key="2">
    <source>
        <dbReference type="SAM" id="MobiDB-lite"/>
    </source>
</evidence>
<dbReference type="Proteomes" id="UP000800041">
    <property type="component" value="Unassembled WGS sequence"/>
</dbReference>
<dbReference type="GO" id="GO:0061617">
    <property type="term" value="C:MICOS complex"/>
    <property type="evidence" value="ECO:0007669"/>
    <property type="project" value="UniProtKB-UniRule"/>
</dbReference>
<reference evidence="3" key="1">
    <citation type="journal article" date="2020" name="Stud. Mycol.">
        <title>101 Dothideomycetes genomes: a test case for predicting lifestyles and emergence of pathogens.</title>
        <authorList>
            <person name="Haridas S."/>
            <person name="Albert R."/>
            <person name="Binder M."/>
            <person name="Bloem J."/>
            <person name="Labutti K."/>
            <person name="Salamov A."/>
            <person name="Andreopoulos B."/>
            <person name="Baker S."/>
            <person name="Barry K."/>
            <person name="Bills G."/>
            <person name="Bluhm B."/>
            <person name="Cannon C."/>
            <person name="Castanera R."/>
            <person name="Culley D."/>
            <person name="Daum C."/>
            <person name="Ezra D."/>
            <person name="Gonzalez J."/>
            <person name="Henrissat B."/>
            <person name="Kuo A."/>
            <person name="Liang C."/>
            <person name="Lipzen A."/>
            <person name="Lutzoni F."/>
            <person name="Magnuson J."/>
            <person name="Mondo S."/>
            <person name="Nolan M."/>
            <person name="Ohm R."/>
            <person name="Pangilinan J."/>
            <person name="Park H.-J."/>
            <person name="Ramirez L."/>
            <person name="Alfaro M."/>
            <person name="Sun H."/>
            <person name="Tritt A."/>
            <person name="Yoshinaga Y."/>
            <person name="Zwiers L.-H."/>
            <person name="Turgeon B."/>
            <person name="Goodwin S."/>
            <person name="Spatafora J."/>
            <person name="Crous P."/>
            <person name="Grigoriev I."/>
        </authorList>
    </citation>
    <scope>NUCLEOTIDE SEQUENCE</scope>
    <source>
        <strain evidence="3">CBS 113979</strain>
    </source>
</reference>
<dbReference type="Pfam" id="PF09769">
    <property type="entry name" value="ApoO"/>
    <property type="match status" value="1"/>
</dbReference>
<keyword evidence="1" id="KW-0999">Mitochondrion inner membrane</keyword>
<protein>
    <recommendedName>
        <fullName evidence="1">MICOS complex subunit</fullName>
    </recommendedName>
</protein>
<keyword evidence="4" id="KW-1185">Reference proteome</keyword>
<dbReference type="OrthoDB" id="2399148at2759"/>
<gene>
    <name evidence="3" type="ORF">K402DRAFT_396090</name>
</gene>
<dbReference type="PANTHER" id="PTHR28268:SF1">
    <property type="entry name" value="MICOS SUBUNIT MIC26"/>
    <property type="match status" value="1"/>
</dbReference>
<dbReference type="EMBL" id="ML977170">
    <property type="protein sequence ID" value="KAF1984157.1"/>
    <property type="molecule type" value="Genomic_DNA"/>
</dbReference>
<organism evidence="3 4">
    <name type="scientific">Aulographum hederae CBS 113979</name>
    <dbReference type="NCBI Taxonomy" id="1176131"/>
    <lineage>
        <taxon>Eukaryota</taxon>
        <taxon>Fungi</taxon>
        <taxon>Dikarya</taxon>
        <taxon>Ascomycota</taxon>
        <taxon>Pezizomycotina</taxon>
        <taxon>Dothideomycetes</taxon>
        <taxon>Pleosporomycetidae</taxon>
        <taxon>Aulographales</taxon>
        <taxon>Aulographaceae</taxon>
    </lineage>
</organism>
<comment type="subcellular location">
    <subcellularLocation>
        <location evidence="1">Mitochondrion inner membrane</location>
    </subcellularLocation>
</comment>
<dbReference type="GO" id="GO:0044284">
    <property type="term" value="C:mitochondrial crista junction"/>
    <property type="evidence" value="ECO:0007669"/>
    <property type="project" value="TreeGrafter"/>
</dbReference>
<dbReference type="InterPro" id="IPR019166">
    <property type="entry name" value="MIC26/MIC27"/>
</dbReference>
<dbReference type="GO" id="GO:0042407">
    <property type="term" value="P:cristae formation"/>
    <property type="evidence" value="ECO:0007669"/>
    <property type="project" value="InterPro"/>
</dbReference>
<comment type="function">
    <text evidence="1">Component of the MICOS complex, a large protein complex of the mitochondrial inner membrane that plays crucial roles in the maintenance of crista junctions, inner membrane architecture, and formation of contact sites to the outer membrane.</text>
</comment>
<feature type="region of interest" description="Disordered" evidence="2">
    <location>
        <begin position="33"/>
        <end position="77"/>
    </location>
</feature>